<dbReference type="HOGENOM" id="CLU_137423_0_0_4"/>
<dbReference type="STRING" id="522306.CAP2UW1_3827"/>
<dbReference type="EMBL" id="CP001715">
    <property type="protein sequence ID" value="ACV37077.1"/>
    <property type="molecule type" value="Genomic_DNA"/>
</dbReference>
<dbReference type="SUPFAM" id="SSF140566">
    <property type="entry name" value="FlgN-like"/>
    <property type="match status" value="1"/>
</dbReference>
<dbReference type="OrthoDB" id="8564866at2"/>
<dbReference type="Gene3D" id="1.20.58.300">
    <property type="entry name" value="FlgN-like"/>
    <property type="match status" value="1"/>
</dbReference>
<evidence type="ECO:0000256" key="3">
    <source>
        <dbReference type="ARBA" id="ARBA00022795"/>
    </source>
</evidence>
<name>C7RLC8_ACCRE</name>
<comment type="similarity">
    <text evidence="2">Belongs to the FlgN family.</text>
</comment>
<evidence type="ECO:0000256" key="1">
    <source>
        <dbReference type="ARBA" id="ARBA00002397"/>
    </source>
</evidence>
<dbReference type="KEGG" id="app:CAP2UW1_3827"/>
<gene>
    <name evidence="4" type="ordered locus">CAP2UW1_3827</name>
</gene>
<protein>
    <submittedName>
        <fullName evidence="4">FlgN family protein</fullName>
    </submittedName>
</protein>
<organism evidence="4">
    <name type="scientific">Accumulibacter regalis</name>
    <dbReference type="NCBI Taxonomy" id="522306"/>
    <lineage>
        <taxon>Bacteria</taxon>
        <taxon>Pseudomonadati</taxon>
        <taxon>Pseudomonadota</taxon>
        <taxon>Betaproteobacteria</taxon>
        <taxon>Candidatus Accumulibacter</taxon>
    </lineage>
</organism>
<reference evidence="4" key="1">
    <citation type="submission" date="2009-08" db="EMBL/GenBank/DDBJ databases">
        <authorList>
            <consortium name="US DOE Joint Genome Institute"/>
            <person name="Lucas S."/>
            <person name="Copeland A."/>
            <person name="Lapidus A."/>
            <person name="Glavina del Rio T."/>
            <person name="Dalin E."/>
            <person name="Tice H."/>
            <person name="Bruce D."/>
            <person name="Barry K."/>
            <person name="Pitluck S."/>
            <person name="Lowry S."/>
            <person name="Larimer F."/>
            <person name="Land M."/>
            <person name="Hauser L."/>
            <person name="Kyrpides N."/>
            <person name="Ivanova N."/>
            <person name="McMahon K.D."/>
            <person name="Hugenholtz P."/>
        </authorList>
    </citation>
    <scope>NUCLEOTIDE SEQUENCE</scope>
    <source>
        <strain evidence="4">UW-1</strain>
    </source>
</reference>
<dbReference type="GO" id="GO:0044780">
    <property type="term" value="P:bacterial-type flagellum assembly"/>
    <property type="evidence" value="ECO:0007669"/>
    <property type="project" value="InterPro"/>
</dbReference>
<dbReference type="eggNOG" id="COG3418">
    <property type="taxonomic scope" value="Bacteria"/>
</dbReference>
<proteinExistence type="inferred from homology"/>
<evidence type="ECO:0000256" key="2">
    <source>
        <dbReference type="ARBA" id="ARBA00007703"/>
    </source>
</evidence>
<dbReference type="AlphaFoldDB" id="C7RLC8"/>
<reference evidence="4" key="2">
    <citation type="submission" date="2009-09" db="EMBL/GenBank/DDBJ databases">
        <title>Complete sequence of chromosome of Candidatus Accumulibacter phosphatis clade IIA str. UW-1.</title>
        <authorList>
            <consortium name="US DOE Joint Genome Institute"/>
            <person name="Martin H.G."/>
            <person name="Ivanova N."/>
            <person name="Kunin V."/>
            <person name="Warnecke F."/>
            <person name="Barry K."/>
            <person name="He S."/>
            <person name="Salamov A."/>
            <person name="Szeto E."/>
            <person name="Dalin E."/>
            <person name="Pangilinan J.L."/>
            <person name="Lapidus A."/>
            <person name="Lowry S."/>
            <person name="Kyrpides N.C."/>
            <person name="McMahon K.D."/>
            <person name="Hugenholtz P."/>
        </authorList>
    </citation>
    <scope>NUCLEOTIDE SEQUENCE [LARGE SCALE GENOMIC DNA]</scope>
    <source>
        <strain evidence="4">UW-1</strain>
    </source>
</reference>
<dbReference type="InterPro" id="IPR007809">
    <property type="entry name" value="FlgN-like"/>
</dbReference>
<keyword evidence="3" id="KW-1005">Bacterial flagellum biogenesis</keyword>
<dbReference type="Pfam" id="PF05130">
    <property type="entry name" value="FlgN"/>
    <property type="match status" value="1"/>
</dbReference>
<comment type="function">
    <text evidence="1">Required for the efficient initiation of filament assembly.</text>
</comment>
<sequence>MAAATLELVHAVEAEVTAVQRFLALLELEQDLLVKGEVDELIDLARQKNELAAQITALGSGRTEALAAAGLPADRRGIDAWLAVHPSETRARDAWNLLMSLAGQAHEVNRANGELIQIRMQHNAQALEALLGSNASLTLYGPDGQNTPASGRRISDSA</sequence>
<evidence type="ECO:0000313" key="4">
    <source>
        <dbReference type="EMBL" id="ACV37077.1"/>
    </source>
</evidence>
<dbReference type="InterPro" id="IPR036679">
    <property type="entry name" value="FlgN-like_sf"/>
</dbReference>
<accession>C7RLC8</accession>